<accession>A0A645BSF8</accession>
<dbReference type="SUPFAM" id="SSF46785">
    <property type="entry name" value="Winged helix' DNA-binding domain"/>
    <property type="match status" value="1"/>
</dbReference>
<reference evidence="2" key="1">
    <citation type="submission" date="2019-08" db="EMBL/GenBank/DDBJ databases">
        <authorList>
            <person name="Kucharzyk K."/>
            <person name="Murdoch R.W."/>
            <person name="Higgins S."/>
            <person name="Loffler F."/>
        </authorList>
    </citation>
    <scope>NUCLEOTIDE SEQUENCE</scope>
</reference>
<sequence>MLAQKNISLTDNIRHLSKRSIHNKLISYLSDLAARQGSSRVVPPLCRQDLADFLCVDRSAMTRCLYQMQDEGILSIEGRAIRLNSPRNQMEKVPASG</sequence>
<evidence type="ECO:0000259" key="1">
    <source>
        <dbReference type="PROSITE" id="PS51063"/>
    </source>
</evidence>
<comment type="caution">
    <text evidence="2">The sequence shown here is derived from an EMBL/GenBank/DDBJ whole genome shotgun (WGS) entry which is preliminary data.</text>
</comment>
<organism evidence="2">
    <name type="scientific">bioreactor metagenome</name>
    <dbReference type="NCBI Taxonomy" id="1076179"/>
    <lineage>
        <taxon>unclassified sequences</taxon>
        <taxon>metagenomes</taxon>
        <taxon>ecological metagenomes</taxon>
    </lineage>
</organism>
<dbReference type="InterPro" id="IPR036390">
    <property type="entry name" value="WH_DNA-bd_sf"/>
</dbReference>
<dbReference type="PROSITE" id="PS51063">
    <property type="entry name" value="HTH_CRP_2"/>
    <property type="match status" value="1"/>
</dbReference>
<dbReference type="InterPro" id="IPR014710">
    <property type="entry name" value="RmlC-like_jellyroll"/>
</dbReference>
<feature type="domain" description="HTH crp-type" evidence="1">
    <location>
        <begin position="19"/>
        <end position="87"/>
    </location>
</feature>
<dbReference type="GO" id="GO:0003677">
    <property type="term" value="F:DNA binding"/>
    <property type="evidence" value="ECO:0007669"/>
    <property type="project" value="InterPro"/>
</dbReference>
<dbReference type="EMBL" id="VSSQ01022161">
    <property type="protein sequence ID" value="MPM68265.1"/>
    <property type="molecule type" value="Genomic_DNA"/>
</dbReference>
<proteinExistence type="predicted"/>
<protein>
    <recommendedName>
        <fullName evidence="1">HTH crp-type domain-containing protein</fullName>
    </recommendedName>
</protein>
<dbReference type="InterPro" id="IPR012318">
    <property type="entry name" value="HTH_CRP"/>
</dbReference>
<evidence type="ECO:0000313" key="2">
    <source>
        <dbReference type="EMBL" id="MPM68265.1"/>
    </source>
</evidence>
<dbReference type="SMART" id="SM00419">
    <property type="entry name" value="HTH_CRP"/>
    <property type="match status" value="1"/>
</dbReference>
<dbReference type="Pfam" id="PF13545">
    <property type="entry name" value="HTH_Crp_2"/>
    <property type="match status" value="1"/>
</dbReference>
<name>A0A645BSF8_9ZZZZ</name>
<gene>
    <name evidence="2" type="ORF">SDC9_115196</name>
</gene>
<dbReference type="AlphaFoldDB" id="A0A645BSF8"/>
<dbReference type="Gene3D" id="2.60.120.10">
    <property type="entry name" value="Jelly Rolls"/>
    <property type="match status" value="1"/>
</dbReference>
<dbReference type="GO" id="GO:0006355">
    <property type="term" value="P:regulation of DNA-templated transcription"/>
    <property type="evidence" value="ECO:0007669"/>
    <property type="project" value="InterPro"/>
</dbReference>